<keyword evidence="2" id="KW-0472">Membrane</keyword>
<dbReference type="RefSeq" id="WP_336604395.1">
    <property type="nucleotide sequence ID" value="NZ_JBFQGM010000001.1"/>
</dbReference>
<feature type="transmembrane region" description="Helical" evidence="2">
    <location>
        <begin position="239"/>
        <end position="257"/>
    </location>
</feature>
<evidence type="ECO:0000256" key="2">
    <source>
        <dbReference type="SAM" id="Phobius"/>
    </source>
</evidence>
<organism evidence="4 5">
    <name type="scientific">Scytonema tolypothrichoides VB-61278_2</name>
    <dbReference type="NCBI Taxonomy" id="3232314"/>
    <lineage>
        <taxon>Bacteria</taxon>
        <taxon>Bacillati</taxon>
        <taxon>Cyanobacteriota</taxon>
        <taxon>Cyanophyceae</taxon>
        <taxon>Nostocales</taxon>
        <taxon>Scytonemataceae</taxon>
        <taxon>Scytonema</taxon>
    </lineage>
</organism>
<protein>
    <submittedName>
        <fullName evidence="4">DMT family transporter</fullName>
    </submittedName>
</protein>
<feature type="domain" description="EamA" evidence="3">
    <location>
        <begin position="19"/>
        <end position="107"/>
    </location>
</feature>
<evidence type="ECO:0000313" key="5">
    <source>
        <dbReference type="Proteomes" id="UP001628874"/>
    </source>
</evidence>
<feature type="transmembrane region" description="Helical" evidence="2">
    <location>
        <begin position="184"/>
        <end position="201"/>
    </location>
</feature>
<dbReference type="SUPFAM" id="SSF103481">
    <property type="entry name" value="Multidrug resistance efflux transporter EmrE"/>
    <property type="match status" value="2"/>
</dbReference>
<dbReference type="Proteomes" id="UP001628874">
    <property type="component" value="Unassembled WGS sequence"/>
</dbReference>
<feature type="transmembrane region" description="Helical" evidence="2">
    <location>
        <begin position="120"/>
        <end position="140"/>
    </location>
</feature>
<dbReference type="InterPro" id="IPR000620">
    <property type="entry name" value="EamA_dom"/>
</dbReference>
<keyword evidence="2" id="KW-0812">Transmembrane</keyword>
<gene>
    <name evidence="4" type="ORF">AB0759_00615</name>
</gene>
<dbReference type="InterPro" id="IPR037185">
    <property type="entry name" value="EmrE-like"/>
</dbReference>
<feature type="domain" description="EamA" evidence="3">
    <location>
        <begin position="122"/>
        <end position="256"/>
    </location>
</feature>
<name>A0ABW8WDT6_9CYAN</name>
<proteinExistence type="inferred from homology"/>
<comment type="caution">
    <text evidence="4">The sequence shown here is derived from an EMBL/GenBank/DDBJ whole genome shotgun (WGS) entry which is preliminary data.</text>
</comment>
<dbReference type="EMBL" id="JBFQGM010000001">
    <property type="protein sequence ID" value="MFL9459143.1"/>
    <property type="molecule type" value="Genomic_DNA"/>
</dbReference>
<reference evidence="4 5" key="1">
    <citation type="submission" date="2024-07" db="EMBL/GenBank/DDBJ databases">
        <authorList>
            <person name="Tripathy S."/>
        </authorList>
    </citation>
    <scope>NUCLEOTIDE SEQUENCE [LARGE SCALE GENOMIC DNA]</scope>
    <source>
        <strain evidence="4 5">VB-61278_2</strain>
    </source>
</reference>
<keyword evidence="2" id="KW-1133">Transmembrane helix</keyword>
<dbReference type="PANTHER" id="PTHR22911">
    <property type="entry name" value="ACYL-MALONYL CONDENSING ENZYME-RELATED"/>
    <property type="match status" value="1"/>
</dbReference>
<feature type="transmembrane region" description="Helical" evidence="2">
    <location>
        <begin position="152"/>
        <end position="172"/>
    </location>
</feature>
<evidence type="ECO:0000313" key="4">
    <source>
        <dbReference type="EMBL" id="MFL9459143.1"/>
    </source>
</evidence>
<dbReference type="Gene3D" id="1.10.3730.20">
    <property type="match status" value="1"/>
</dbReference>
<dbReference type="PANTHER" id="PTHR22911:SF137">
    <property type="entry name" value="SOLUTE CARRIER FAMILY 35 MEMBER G2-RELATED"/>
    <property type="match status" value="1"/>
</dbReference>
<feature type="transmembrane region" description="Helical" evidence="2">
    <location>
        <begin position="213"/>
        <end position="233"/>
    </location>
</feature>
<comment type="similarity">
    <text evidence="1">Belongs to the EamA transporter family.</text>
</comment>
<accession>A0ABW8WDT6</accession>
<evidence type="ECO:0000256" key="1">
    <source>
        <dbReference type="ARBA" id="ARBA00007362"/>
    </source>
</evidence>
<sequence length="268" mass="29382">MRMLLVVPLMAAVAFKLYPSAPQEFQSLFRRERLDVMLQAFGCGVLMFLYIASLYIAIGLIPTGIALTLFFSYPVFTALLSWRFFGDRPTLFRWLVMGIILVGGVLTIPQDRATYSSHSIAIGIFASIMAGVIYAFYNVIAQICLEKFHPAPFTWISFALTLLLSGVSLLFFPPSVTQLDWTPIWIGSIFSGLISFIGHTLNNLGIRTIGANTASIIGSSSPALTALVAWAIIGETLNLIQSVGIGVVTLGIALLSGERWIQRRNEII</sequence>
<feature type="transmembrane region" description="Helical" evidence="2">
    <location>
        <begin position="91"/>
        <end position="108"/>
    </location>
</feature>
<feature type="transmembrane region" description="Helical" evidence="2">
    <location>
        <begin position="38"/>
        <end position="71"/>
    </location>
</feature>
<evidence type="ECO:0000259" key="3">
    <source>
        <dbReference type="Pfam" id="PF00892"/>
    </source>
</evidence>
<keyword evidence="5" id="KW-1185">Reference proteome</keyword>
<dbReference type="Pfam" id="PF00892">
    <property type="entry name" value="EamA"/>
    <property type="match status" value="2"/>
</dbReference>